<proteinExistence type="predicted"/>
<reference evidence="4" key="1">
    <citation type="submission" date="2006-10" db="EMBL/GenBank/DDBJ databases">
        <title>Complete sequence of Solibacter usitatus Ellin6076.</title>
        <authorList>
            <consortium name="US DOE Joint Genome Institute"/>
            <person name="Copeland A."/>
            <person name="Lucas S."/>
            <person name="Lapidus A."/>
            <person name="Barry K."/>
            <person name="Detter J.C."/>
            <person name="Glavina del Rio T."/>
            <person name="Hammon N."/>
            <person name="Israni S."/>
            <person name="Dalin E."/>
            <person name="Tice H."/>
            <person name="Pitluck S."/>
            <person name="Thompson L.S."/>
            <person name="Brettin T."/>
            <person name="Bruce D."/>
            <person name="Han C."/>
            <person name="Tapia R."/>
            <person name="Gilna P."/>
            <person name="Schmutz J."/>
            <person name="Larimer F."/>
            <person name="Land M."/>
            <person name="Hauser L."/>
            <person name="Kyrpides N."/>
            <person name="Mikhailova N."/>
            <person name="Janssen P.H."/>
            <person name="Kuske C.R."/>
            <person name="Richardson P."/>
        </authorList>
    </citation>
    <scope>NUCLEOTIDE SEQUENCE</scope>
    <source>
        <strain evidence="4">Ellin6076</strain>
    </source>
</reference>
<sequence precursor="true">MDGSKLLAAALRLWLLSISAGLVAAEAPAPILFRNVAETSGVRFVLENDPTPQKRLIETMPGGIAIFDYNGDGLPDLFFTNGASIPSLQKDSPKYFNRLYRNDGGMKFTDVTQQARLAGAGYSMGAAAADYDNDGNVDLFVAGVNRNILYRNLGNGQFQDVTEKAGITSDGWAVAAGWFDFDNDGNLDLLVVHYARWPADDRYCGDASLNLRIYCHPKYFDGLPSTLYRNRGDGTFQDVSQESGIAKYAGRGMSVAFADYDGDGFVDAFVTNDNMPNFLFHNRGNGTFEELALPAGVALPDLGRAVASMGADFRDYNNDGLPDIVVTALAGETFPLFRNVGKGAFTDAGYSSKLGPLTIRHSGWGIGTFDFNNDGWKDIFTADSHVNDLVEQIEAARYKEPNGVFLNLANGTFRDVSAEAGQTAARAHRGSAYADLNGDGRIDVVVSCLGEPAEIWENRSPAANWIIVKLVGVRSNRDGIGARIRIGDQYNQMTSAVSYASSSHAGVHFGLGKLALIPRIEIRWPSGVVQLLENVKPNQVLTVRETK</sequence>
<feature type="signal peptide" evidence="2">
    <location>
        <begin position="1"/>
        <end position="24"/>
    </location>
</feature>
<dbReference type="EMBL" id="CP000473">
    <property type="protein sequence ID" value="ABJ87061.1"/>
    <property type="molecule type" value="Genomic_DNA"/>
</dbReference>
<feature type="chain" id="PRO_5004162583" evidence="2">
    <location>
        <begin position="25"/>
        <end position="547"/>
    </location>
</feature>
<dbReference type="PANTHER" id="PTHR16026">
    <property type="entry name" value="CARTILAGE ACIDIC PROTEIN 1"/>
    <property type="match status" value="1"/>
</dbReference>
<evidence type="ECO:0000313" key="4">
    <source>
        <dbReference type="EMBL" id="ABJ87061.1"/>
    </source>
</evidence>
<dbReference type="Pfam" id="PF13517">
    <property type="entry name" value="FG-GAP_3"/>
    <property type="match status" value="3"/>
</dbReference>
<dbReference type="InParanoid" id="Q01TF9"/>
<evidence type="ECO:0000256" key="2">
    <source>
        <dbReference type="SAM" id="SignalP"/>
    </source>
</evidence>
<dbReference type="PANTHER" id="PTHR16026:SF0">
    <property type="entry name" value="CARTILAGE ACIDIC PROTEIN 1"/>
    <property type="match status" value="1"/>
</dbReference>
<evidence type="ECO:0000259" key="3">
    <source>
        <dbReference type="Pfam" id="PF07593"/>
    </source>
</evidence>
<protein>
    <submittedName>
        <fullName evidence="4">ASPIC/UnbV domain protein</fullName>
    </submittedName>
</protein>
<dbReference type="STRING" id="234267.Acid_6135"/>
<dbReference type="InterPro" id="IPR028994">
    <property type="entry name" value="Integrin_alpha_N"/>
</dbReference>
<dbReference type="OrthoDB" id="103431at2"/>
<feature type="domain" description="ASPIC/UnbV" evidence="3">
    <location>
        <begin position="479"/>
        <end position="542"/>
    </location>
</feature>
<gene>
    <name evidence="4" type="ordered locus">Acid_6135</name>
</gene>
<name>Q01TF9_SOLUE</name>
<dbReference type="Pfam" id="PF07593">
    <property type="entry name" value="UnbV_ASPIC"/>
    <property type="match status" value="1"/>
</dbReference>
<dbReference type="HOGENOM" id="CLU_017657_0_0_0"/>
<dbReference type="InterPro" id="IPR027039">
    <property type="entry name" value="Crtac1"/>
</dbReference>
<keyword evidence="1 2" id="KW-0732">Signal</keyword>
<dbReference type="KEGG" id="sus:Acid_6135"/>
<dbReference type="Gene3D" id="2.130.10.130">
    <property type="entry name" value="Integrin alpha, N-terminal"/>
    <property type="match status" value="2"/>
</dbReference>
<organism evidence="4">
    <name type="scientific">Solibacter usitatus (strain Ellin6076)</name>
    <dbReference type="NCBI Taxonomy" id="234267"/>
    <lineage>
        <taxon>Bacteria</taxon>
        <taxon>Pseudomonadati</taxon>
        <taxon>Acidobacteriota</taxon>
        <taxon>Terriglobia</taxon>
        <taxon>Bryobacterales</taxon>
        <taxon>Solibacteraceae</taxon>
        <taxon>Candidatus Solibacter</taxon>
    </lineage>
</organism>
<evidence type="ECO:0000256" key="1">
    <source>
        <dbReference type="ARBA" id="ARBA00022729"/>
    </source>
</evidence>
<dbReference type="eggNOG" id="COG0457">
    <property type="taxonomic scope" value="Bacteria"/>
</dbReference>
<dbReference type="AlphaFoldDB" id="Q01TF9"/>
<dbReference type="InterPro" id="IPR011519">
    <property type="entry name" value="UnbV_ASPIC"/>
</dbReference>
<dbReference type="InterPro" id="IPR013517">
    <property type="entry name" value="FG-GAP"/>
</dbReference>
<dbReference type="SUPFAM" id="SSF69318">
    <property type="entry name" value="Integrin alpha N-terminal domain"/>
    <property type="match status" value="1"/>
</dbReference>
<accession>Q01TF9</accession>